<protein>
    <submittedName>
        <fullName evidence="1">Uncharacterized protein</fullName>
    </submittedName>
</protein>
<evidence type="ECO:0000313" key="1">
    <source>
        <dbReference type="EMBL" id="KAI7730256.1"/>
    </source>
</evidence>
<dbReference type="AlphaFoldDB" id="A0AAD5G7H2"/>
<organism evidence="1 2">
    <name type="scientific">Ambrosia artemisiifolia</name>
    <name type="common">Common ragweed</name>
    <dbReference type="NCBI Taxonomy" id="4212"/>
    <lineage>
        <taxon>Eukaryota</taxon>
        <taxon>Viridiplantae</taxon>
        <taxon>Streptophyta</taxon>
        <taxon>Embryophyta</taxon>
        <taxon>Tracheophyta</taxon>
        <taxon>Spermatophyta</taxon>
        <taxon>Magnoliopsida</taxon>
        <taxon>eudicotyledons</taxon>
        <taxon>Gunneridae</taxon>
        <taxon>Pentapetalae</taxon>
        <taxon>asterids</taxon>
        <taxon>campanulids</taxon>
        <taxon>Asterales</taxon>
        <taxon>Asteraceae</taxon>
        <taxon>Asteroideae</taxon>
        <taxon>Heliantheae alliance</taxon>
        <taxon>Heliantheae</taxon>
        <taxon>Ambrosia</taxon>
    </lineage>
</organism>
<reference evidence="1" key="1">
    <citation type="submission" date="2022-06" db="EMBL/GenBank/DDBJ databases">
        <title>Uncovering the hologenomic basis of an extraordinary plant invasion.</title>
        <authorList>
            <person name="Bieker V.C."/>
            <person name="Martin M.D."/>
            <person name="Gilbert T."/>
            <person name="Hodgins K."/>
            <person name="Battlay P."/>
            <person name="Petersen B."/>
            <person name="Wilson J."/>
        </authorList>
    </citation>
    <scope>NUCLEOTIDE SEQUENCE</scope>
    <source>
        <strain evidence="1">AA19_3_7</strain>
        <tissue evidence="1">Leaf</tissue>
    </source>
</reference>
<evidence type="ECO:0000313" key="2">
    <source>
        <dbReference type="Proteomes" id="UP001206925"/>
    </source>
</evidence>
<feature type="non-terminal residue" evidence="1">
    <location>
        <position position="1"/>
    </location>
</feature>
<name>A0AAD5G7H2_AMBAR</name>
<proteinExistence type="predicted"/>
<keyword evidence="2" id="KW-1185">Reference proteome</keyword>
<accession>A0AAD5G7H2</accession>
<gene>
    <name evidence="1" type="ORF">M8C21_023093</name>
</gene>
<dbReference type="Proteomes" id="UP001206925">
    <property type="component" value="Unassembled WGS sequence"/>
</dbReference>
<comment type="caution">
    <text evidence="1">The sequence shown here is derived from an EMBL/GenBank/DDBJ whole genome shotgun (WGS) entry which is preliminary data.</text>
</comment>
<sequence>MHNQETPGCFNHALAASAPLFASDSLTTSFKVLMQVSNSNGEVSLQFALMYLPIDEDSCFTKYIVSVIPAEKFRLVQRFSVEMAQTTIISCRNDTAAGLSAVSCSVCVCTIQRQLEVERRHF</sequence>
<dbReference type="EMBL" id="JAMZMK010010821">
    <property type="protein sequence ID" value="KAI7730256.1"/>
    <property type="molecule type" value="Genomic_DNA"/>
</dbReference>